<dbReference type="PANTHER" id="PTHR10948">
    <property type="entry name" value="TRANSPOSASE"/>
    <property type="match status" value="1"/>
</dbReference>
<feature type="domain" description="Integrase catalytic" evidence="2">
    <location>
        <begin position="188"/>
        <end position="339"/>
    </location>
</feature>
<keyword evidence="4" id="KW-1185">Reference proteome</keyword>
<dbReference type="GO" id="GO:0032196">
    <property type="term" value="P:transposition"/>
    <property type="evidence" value="ECO:0007669"/>
    <property type="project" value="TreeGrafter"/>
</dbReference>
<dbReference type="GO" id="GO:0006310">
    <property type="term" value="P:DNA recombination"/>
    <property type="evidence" value="ECO:0007669"/>
    <property type="project" value="UniProtKB-KW"/>
</dbReference>
<name>A0A0D6A3I7_9LACO</name>
<dbReference type="GO" id="GO:0015074">
    <property type="term" value="P:DNA integration"/>
    <property type="evidence" value="ECO:0007669"/>
    <property type="project" value="InterPro"/>
</dbReference>
<dbReference type="GO" id="GO:0005829">
    <property type="term" value="C:cytosol"/>
    <property type="evidence" value="ECO:0007669"/>
    <property type="project" value="TreeGrafter"/>
</dbReference>
<gene>
    <name evidence="3" type="ORF">LBAT_0984</name>
</gene>
<dbReference type="RefSeq" id="WP_060459522.1">
    <property type="nucleotide sequence ID" value="NZ_AP014808.1"/>
</dbReference>
<dbReference type="PANTHER" id="PTHR10948:SF23">
    <property type="entry name" value="TRANSPOSASE INSI FOR INSERTION SEQUENCE ELEMENT IS30A-RELATED"/>
    <property type="match status" value="1"/>
</dbReference>
<organism evidence="3 4">
    <name type="scientific">Lactobacillus acetotolerans</name>
    <dbReference type="NCBI Taxonomy" id="1600"/>
    <lineage>
        <taxon>Bacteria</taxon>
        <taxon>Bacillati</taxon>
        <taxon>Bacillota</taxon>
        <taxon>Bacilli</taxon>
        <taxon>Lactobacillales</taxon>
        <taxon>Lactobacillaceae</taxon>
        <taxon>Lactobacillus</taxon>
    </lineage>
</organism>
<dbReference type="GO" id="GO:0003676">
    <property type="term" value="F:nucleic acid binding"/>
    <property type="evidence" value="ECO:0007669"/>
    <property type="project" value="InterPro"/>
</dbReference>
<dbReference type="GO" id="GO:0004803">
    <property type="term" value="F:transposase activity"/>
    <property type="evidence" value="ECO:0007669"/>
    <property type="project" value="TreeGrafter"/>
</dbReference>
<dbReference type="PATRIC" id="fig|1600.4.peg.1007"/>
<dbReference type="SUPFAM" id="SSF53098">
    <property type="entry name" value="Ribonuclease H-like"/>
    <property type="match status" value="1"/>
</dbReference>
<dbReference type="InterPro" id="IPR053392">
    <property type="entry name" value="Transposase_IS30-like"/>
</dbReference>
<proteinExistence type="predicted"/>
<evidence type="ECO:0000313" key="3">
    <source>
        <dbReference type="EMBL" id="BAQ57373.1"/>
    </source>
</evidence>
<dbReference type="Gene3D" id="3.30.420.10">
    <property type="entry name" value="Ribonuclease H-like superfamily/Ribonuclease H"/>
    <property type="match status" value="1"/>
</dbReference>
<sequence length="341" mass="40044">MTQANSSMQTPYHQLTSEDRGQIQALHDQGYLQAAIARKLGYHRSTICRELKWGRVRQRDSNYLFYYCYLAHTAQIYHEQSRAKCYNHNLLHKDATFFRLLNRHFKASFNATSIDEFVGRFKLIHPHFHCPSTPTVYRYIDQGLLRIKNVDLPMKLRRQQRKHHGNGHAPYHKRLGPSIANRPQEVVHRKVPFHWEGDLVKGVRRKNQPALMTLTERKTRFEIVAMIPDYHASTCLNTLQGIIDQHPKWFKSITFDNGSEFSTLTKIKGAAIYYAHPYSPWERGSNEQCNSLLRRFFPKGKSMHNKTNNYVQRAMNAINEKPRKLLHYCTAQELFYKALAS</sequence>
<keyword evidence="1" id="KW-0233">DNA recombination</keyword>
<protein>
    <submittedName>
        <fullName evidence="3">Transposase</fullName>
    </submittedName>
</protein>
<dbReference type="KEGG" id="lae:LBAT_0984"/>
<dbReference type="AlphaFoldDB" id="A0A0D6A3I7"/>
<dbReference type="Pfam" id="PF13936">
    <property type="entry name" value="HTH_38"/>
    <property type="match status" value="1"/>
</dbReference>
<dbReference type="InterPro" id="IPR036397">
    <property type="entry name" value="RNaseH_sf"/>
</dbReference>
<dbReference type="Gene3D" id="1.10.10.60">
    <property type="entry name" value="Homeodomain-like"/>
    <property type="match status" value="1"/>
</dbReference>
<dbReference type="Proteomes" id="UP000035709">
    <property type="component" value="Chromosome"/>
</dbReference>
<dbReference type="InterPro" id="IPR051917">
    <property type="entry name" value="Transposase-Integrase"/>
</dbReference>
<reference evidence="3 4" key="1">
    <citation type="submission" date="2015-03" db="EMBL/GenBank/DDBJ databases">
        <title>Complete genome sequence of Lactobacillus acetotolerans NBRC 13120.</title>
        <authorList>
            <person name="Toh H."/>
            <person name="Morita H."/>
            <person name="Fujita N."/>
        </authorList>
    </citation>
    <scope>NUCLEOTIDE SEQUENCE [LARGE SCALE GENOMIC DNA]</scope>
    <source>
        <strain evidence="3 4">NBRC 13120</strain>
    </source>
</reference>
<evidence type="ECO:0000259" key="2">
    <source>
        <dbReference type="PROSITE" id="PS50994"/>
    </source>
</evidence>
<dbReference type="EMBL" id="AP014808">
    <property type="protein sequence ID" value="BAQ57373.1"/>
    <property type="molecule type" value="Genomic_DNA"/>
</dbReference>
<accession>A0A0D6A3I7</accession>
<dbReference type="InterPro" id="IPR001584">
    <property type="entry name" value="Integrase_cat-core"/>
</dbReference>
<dbReference type="OrthoDB" id="9781678at2"/>
<dbReference type="PROSITE" id="PS50994">
    <property type="entry name" value="INTEGRASE"/>
    <property type="match status" value="1"/>
</dbReference>
<dbReference type="NCBIfam" id="NF033563">
    <property type="entry name" value="transpos_IS30"/>
    <property type="match status" value="1"/>
</dbReference>
<evidence type="ECO:0000256" key="1">
    <source>
        <dbReference type="ARBA" id="ARBA00023172"/>
    </source>
</evidence>
<dbReference type="InterPro" id="IPR012337">
    <property type="entry name" value="RNaseH-like_sf"/>
</dbReference>
<dbReference type="InterPro" id="IPR025246">
    <property type="entry name" value="IS30-like_HTH"/>
</dbReference>
<evidence type="ECO:0000313" key="4">
    <source>
        <dbReference type="Proteomes" id="UP000035709"/>
    </source>
</evidence>